<dbReference type="OrthoDB" id="9782620at2"/>
<dbReference type="GO" id="GO:0106300">
    <property type="term" value="P:protein-DNA covalent cross-linking repair"/>
    <property type="evidence" value="ECO:0007669"/>
    <property type="project" value="InterPro"/>
</dbReference>
<dbReference type="GO" id="GO:0016829">
    <property type="term" value="F:lyase activity"/>
    <property type="evidence" value="ECO:0007669"/>
    <property type="project" value="UniProtKB-KW"/>
</dbReference>
<evidence type="ECO:0000256" key="6">
    <source>
        <dbReference type="ARBA" id="ARBA00023125"/>
    </source>
</evidence>
<organism evidence="9 10">
    <name type="scientific">Terrimesophilobacter mesophilus</name>
    <dbReference type="NCBI Taxonomy" id="433647"/>
    <lineage>
        <taxon>Bacteria</taxon>
        <taxon>Bacillati</taxon>
        <taxon>Actinomycetota</taxon>
        <taxon>Actinomycetes</taxon>
        <taxon>Micrococcales</taxon>
        <taxon>Microbacteriaceae</taxon>
        <taxon>Terrimesophilobacter</taxon>
    </lineage>
</organism>
<proteinExistence type="inferred from homology"/>
<keyword evidence="3" id="KW-0227">DNA damage</keyword>
<comment type="caution">
    <text evidence="9">The sequence shown here is derived from an EMBL/GenBank/DDBJ whole genome shotgun (WGS) entry which is preliminary data.</text>
</comment>
<dbReference type="AlphaFoldDB" id="A0A4R8V877"/>
<evidence type="ECO:0000256" key="1">
    <source>
        <dbReference type="ARBA" id="ARBA00008136"/>
    </source>
</evidence>
<reference evidence="9 10" key="1">
    <citation type="submission" date="2019-03" db="EMBL/GenBank/DDBJ databases">
        <title>Genomics of glacier-inhabiting Cryobacterium strains.</title>
        <authorList>
            <person name="Liu Q."/>
            <person name="Xin Y.-H."/>
        </authorList>
    </citation>
    <scope>NUCLEOTIDE SEQUENCE [LARGE SCALE GENOMIC DNA]</scope>
    <source>
        <strain evidence="9 10">CGMCC 1.10440</strain>
    </source>
</reference>
<evidence type="ECO:0000256" key="7">
    <source>
        <dbReference type="ARBA" id="ARBA00023239"/>
    </source>
</evidence>
<evidence type="ECO:0000313" key="9">
    <source>
        <dbReference type="EMBL" id="TFB78873.1"/>
    </source>
</evidence>
<protein>
    <recommendedName>
        <fullName evidence="8">Abasic site processing protein</fullName>
        <ecNumber evidence="8">3.4.-.-</ecNumber>
    </recommendedName>
</protein>
<keyword evidence="6" id="KW-0238">DNA-binding</keyword>
<dbReference type="InterPro" id="IPR003738">
    <property type="entry name" value="SRAP"/>
</dbReference>
<evidence type="ECO:0000256" key="5">
    <source>
        <dbReference type="ARBA" id="ARBA00023124"/>
    </source>
</evidence>
<evidence type="ECO:0000313" key="10">
    <source>
        <dbReference type="Proteomes" id="UP000298488"/>
    </source>
</evidence>
<dbReference type="Pfam" id="PF02586">
    <property type="entry name" value="SRAP"/>
    <property type="match status" value="1"/>
</dbReference>
<name>A0A4R8V877_9MICO</name>
<dbReference type="SUPFAM" id="SSF143081">
    <property type="entry name" value="BB1717-like"/>
    <property type="match status" value="1"/>
</dbReference>
<comment type="similarity">
    <text evidence="1 8">Belongs to the SOS response-associated peptidase family.</text>
</comment>
<dbReference type="Gene3D" id="3.90.1680.10">
    <property type="entry name" value="SOS response associated peptidase-like"/>
    <property type="match status" value="1"/>
</dbReference>
<evidence type="ECO:0000256" key="8">
    <source>
        <dbReference type="RuleBase" id="RU364100"/>
    </source>
</evidence>
<evidence type="ECO:0000256" key="4">
    <source>
        <dbReference type="ARBA" id="ARBA00022801"/>
    </source>
</evidence>
<keyword evidence="10" id="KW-1185">Reference proteome</keyword>
<keyword evidence="7" id="KW-0456">Lyase</keyword>
<dbReference type="Proteomes" id="UP000298488">
    <property type="component" value="Unassembled WGS sequence"/>
</dbReference>
<dbReference type="InterPro" id="IPR036590">
    <property type="entry name" value="SRAP-like"/>
</dbReference>
<dbReference type="GO" id="GO:0006508">
    <property type="term" value="P:proteolysis"/>
    <property type="evidence" value="ECO:0007669"/>
    <property type="project" value="UniProtKB-KW"/>
</dbReference>
<evidence type="ECO:0000256" key="2">
    <source>
        <dbReference type="ARBA" id="ARBA00022670"/>
    </source>
</evidence>
<dbReference type="EMBL" id="SOFI01000003">
    <property type="protein sequence ID" value="TFB78873.1"/>
    <property type="molecule type" value="Genomic_DNA"/>
</dbReference>
<dbReference type="PANTHER" id="PTHR13604:SF0">
    <property type="entry name" value="ABASIC SITE PROCESSING PROTEIN HMCES"/>
    <property type="match status" value="1"/>
</dbReference>
<evidence type="ECO:0000256" key="3">
    <source>
        <dbReference type="ARBA" id="ARBA00022763"/>
    </source>
</evidence>
<sequence>MCGRFALDDHVNELIEEFVATGGDYDDWVPAFSIAPTNRAPIVRERASSDGAVQRSIDLATWGLRPAWAKPGGPAPINARMETLATNGMFRTAFAGQRCLVPMTGYFEWTEEKDGKQPHFIHGGGGTPTLAAAGLYAARKDGDSWAMSFTIATREARDAGGALHERMPVFLESDTWADWLNPAKAGTAGGPEASALVALLEESSTAVAKTLESHPVDRRVNNTRAADPHDAGLIEALTS</sequence>
<dbReference type="EC" id="3.4.-.-" evidence="8"/>
<dbReference type="GO" id="GO:0003697">
    <property type="term" value="F:single-stranded DNA binding"/>
    <property type="evidence" value="ECO:0007669"/>
    <property type="project" value="InterPro"/>
</dbReference>
<dbReference type="GO" id="GO:0008233">
    <property type="term" value="F:peptidase activity"/>
    <property type="evidence" value="ECO:0007669"/>
    <property type="project" value="UniProtKB-KW"/>
</dbReference>
<keyword evidence="5" id="KW-0190">Covalent protein-DNA linkage</keyword>
<accession>A0A4R8V877</accession>
<dbReference type="RefSeq" id="WP_104094752.1">
    <property type="nucleotide sequence ID" value="NZ_JACHBP010000001.1"/>
</dbReference>
<keyword evidence="2 8" id="KW-0645">Protease</keyword>
<keyword evidence="4 8" id="KW-0378">Hydrolase</keyword>
<gene>
    <name evidence="9" type="ORF">E3N84_01555</name>
</gene>
<dbReference type="PANTHER" id="PTHR13604">
    <property type="entry name" value="DC12-RELATED"/>
    <property type="match status" value="1"/>
</dbReference>